<organism evidence="13 14">
    <name type="scientific">Sphingobacterium olei</name>
    <dbReference type="NCBI Taxonomy" id="2571155"/>
    <lineage>
        <taxon>Bacteria</taxon>
        <taxon>Pseudomonadati</taxon>
        <taxon>Bacteroidota</taxon>
        <taxon>Sphingobacteriia</taxon>
        <taxon>Sphingobacteriales</taxon>
        <taxon>Sphingobacteriaceae</taxon>
        <taxon>Sphingobacterium</taxon>
    </lineage>
</organism>
<evidence type="ECO:0000256" key="7">
    <source>
        <dbReference type="ARBA" id="ARBA00023229"/>
    </source>
</evidence>
<dbReference type="EC" id="1.1.1.267" evidence="9"/>
<dbReference type="InterPro" id="IPR036291">
    <property type="entry name" value="NAD(P)-bd_dom_sf"/>
</dbReference>
<dbReference type="GO" id="GO:0016853">
    <property type="term" value="F:isomerase activity"/>
    <property type="evidence" value="ECO:0007669"/>
    <property type="project" value="UniProtKB-KW"/>
</dbReference>
<comment type="cofactor">
    <cofactor evidence="9">
        <name>Mg(2+)</name>
        <dbReference type="ChEBI" id="CHEBI:18420"/>
    </cofactor>
    <cofactor evidence="9">
        <name>Mn(2+)</name>
        <dbReference type="ChEBI" id="CHEBI:29035"/>
    </cofactor>
</comment>
<dbReference type="Pfam" id="PF13288">
    <property type="entry name" value="DXPR_C"/>
    <property type="match status" value="1"/>
</dbReference>
<comment type="similarity">
    <text evidence="2 9">Belongs to the DXR family.</text>
</comment>
<feature type="binding site" evidence="9">
    <location>
        <position position="221"/>
    </location>
    <ligand>
        <name>1-deoxy-D-xylulose 5-phosphate</name>
        <dbReference type="ChEBI" id="CHEBI:57792"/>
    </ligand>
</feature>
<feature type="binding site" evidence="9">
    <location>
        <position position="12"/>
    </location>
    <ligand>
        <name>NADPH</name>
        <dbReference type="ChEBI" id="CHEBI:57783"/>
    </ligand>
</feature>
<dbReference type="NCBIfam" id="NF009114">
    <property type="entry name" value="PRK12464.1"/>
    <property type="match status" value="1"/>
</dbReference>
<feature type="binding site" evidence="9">
    <location>
        <position position="212"/>
    </location>
    <ligand>
        <name>1-deoxy-D-xylulose 5-phosphate</name>
        <dbReference type="ChEBI" id="CHEBI:57792"/>
    </ligand>
</feature>
<feature type="binding site" evidence="9">
    <location>
        <position position="125"/>
    </location>
    <ligand>
        <name>1-deoxy-D-xylulose 5-phosphate</name>
        <dbReference type="ChEBI" id="CHEBI:57792"/>
    </ligand>
</feature>
<evidence type="ECO:0000256" key="4">
    <source>
        <dbReference type="ARBA" id="ARBA00022857"/>
    </source>
</evidence>
<dbReference type="Gene3D" id="3.40.50.720">
    <property type="entry name" value="NAD(P)-binding Rossmann-like Domain"/>
    <property type="match status" value="1"/>
</dbReference>
<comment type="caution">
    <text evidence="13">The sequence shown here is derived from an EMBL/GenBank/DDBJ whole genome shotgun (WGS) entry which is preliminary data.</text>
</comment>
<dbReference type="Pfam" id="PF02670">
    <property type="entry name" value="DXP_reductoisom"/>
    <property type="match status" value="1"/>
</dbReference>
<comment type="catalytic activity">
    <reaction evidence="8">
        <text>2-C-methyl-D-erythritol 4-phosphate + NADP(+) = 1-deoxy-D-xylulose 5-phosphate + NADPH + H(+)</text>
        <dbReference type="Rhea" id="RHEA:13717"/>
        <dbReference type="ChEBI" id="CHEBI:15378"/>
        <dbReference type="ChEBI" id="CHEBI:57783"/>
        <dbReference type="ChEBI" id="CHEBI:57792"/>
        <dbReference type="ChEBI" id="CHEBI:58262"/>
        <dbReference type="ChEBI" id="CHEBI:58349"/>
        <dbReference type="EC" id="1.1.1.267"/>
    </reaction>
    <physiologicalReaction direction="right-to-left" evidence="8">
        <dbReference type="Rhea" id="RHEA:13719"/>
    </physiologicalReaction>
</comment>
<accession>A0A4U0N9W2</accession>
<dbReference type="GO" id="GO:0030604">
    <property type="term" value="F:1-deoxy-D-xylulose-5-phosphate reductoisomerase activity"/>
    <property type="evidence" value="ECO:0007669"/>
    <property type="project" value="UniProtKB-UniRule"/>
</dbReference>
<dbReference type="InterPro" id="IPR036169">
    <property type="entry name" value="DXPR_C_sf"/>
</dbReference>
<dbReference type="PANTHER" id="PTHR30525:SF0">
    <property type="entry name" value="1-DEOXY-D-XYLULOSE 5-PHOSPHATE REDUCTOISOMERASE, CHLOROPLASTIC"/>
    <property type="match status" value="1"/>
</dbReference>
<keyword evidence="14" id="KW-1185">Reference proteome</keyword>
<evidence type="ECO:0000256" key="9">
    <source>
        <dbReference type="HAMAP-Rule" id="MF_00183"/>
    </source>
</evidence>
<evidence type="ECO:0000259" key="11">
    <source>
        <dbReference type="Pfam" id="PF08436"/>
    </source>
</evidence>
<feature type="domain" description="DXP reductoisomerase C-terminal" evidence="12">
    <location>
        <begin position="261"/>
        <end position="376"/>
    </location>
</feature>
<evidence type="ECO:0000256" key="3">
    <source>
        <dbReference type="ARBA" id="ARBA00022723"/>
    </source>
</evidence>
<dbReference type="OrthoDB" id="9806546at2"/>
<dbReference type="GO" id="GO:0051484">
    <property type="term" value="P:isopentenyl diphosphate biosynthetic process, methylerythritol 4-phosphate pathway involved in terpenoid biosynthetic process"/>
    <property type="evidence" value="ECO:0007669"/>
    <property type="project" value="UniProtKB-ARBA"/>
</dbReference>
<name>A0A4U0N9W2_9SPHI</name>
<evidence type="ECO:0000259" key="12">
    <source>
        <dbReference type="Pfam" id="PF13288"/>
    </source>
</evidence>
<keyword evidence="9" id="KW-0460">Magnesium</keyword>
<evidence type="ECO:0000259" key="10">
    <source>
        <dbReference type="Pfam" id="PF02670"/>
    </source>
</evidence>
<keyword evidence="5 9" id="KW-0560">Oxidoreductase</keyword>
<evidence type="ECO:0000313" key="13">
    <source>
        <dbReference type="EMBL" id="TJZ50620.1"/>
    </source>
</evidence>
<dbReference type="HAMAP" id="MF_00183">
    <property type="entry name" value="DXP_reductoisom"/>
    <property type="match status" value="1"/>
</dbReference>
<feature type="binding site" evidence="9">
    <location>
        <position position="199"/>
    </location>
    <ligand>
        <name>1-deoxy-D-xylulose 5-phosphate</name>
        <dbReference type="ChEBI" id="CHEBI:57792"/>
    </ligand>
</feature>
<dbReference type="InterPro" id="IPR013644">
    <property type="entry name" value="DXP_reductoisomerase_C"/>
</dbReference>
<dbReference type="UniPathway" id="UPA00056">
    <property type="reaction ID" value="UER00092"/>
</dbReference>
<dbReference type="Gene3D" id="1.10.1740.10">
    <property type="match status" value="1"/>
</dbReference>
<keyword evidence="4 9" id="KW-0521">NADP</keyword>
<proteinExistence type="inferred from homology"/>
<dbReference type="InterPro" id="IPR003821">
    <property type="entry name" value="DXP_reductoisomerase"/>
</dbReference>
<feature type="binding site" evidence="9">
    <location>
        <position position="40"/>
    </location>
    <ligand>
        <name>NADPH</name>
        <dbReference type="ChEBI" id="CHEBI:57783"/>
    </ligand>
</feature>
<evidence type="ECO:0000256" key="5">
    <source>
        <dbReference type="ARBA" id="ARBA00023002"/>
    </source>
</evidence>
<dbReference type="RefSeq" id="WP_136903456.1">
    <property type="nucleotide sequence ID" value="NZ_SUME01000013.1"/>
</dbReference>
<feature type="domain" description="1-deoxy-D-xylulose 5-phosphate reductoisomerase N-terminal" evidence="10">
    <location>
        <begin position="6"/>
        <end position="132"/>
    </location>
</feature>
<dbReference type="Pfam" id="PF08436">
    <property type="entry name" value="DXP_redisom_C"/>
    <property type="match status" value="1"/>
</dbReference>
<feature type="binding site" evidence="9">
    <location>
        <position position="176"/>
    </location>
    <ligand>
        <name>1-deoxy-D-xylulose 5-phosphate</name>
        <dbReference type="ChEBI" id="CHEBI:57792"/>
    </ligand>
</feature>
<dbReference type="InterPro" id="IPR013512">
    <property type="entry name" value="DXP_reductoisomerase_N"/>
</dbReference>
<feature type="domain" description="1-deoxy-D-xylulose 5-phosphate reductoisomerase C-terminal" evidence="11">
    <location>
        <begin position="146"/>
        <end position="229"/>
    </location>
</feature>
<keyword evidence="6 9" id="KW-0464">Manganese</keyword>
<keyword evidence="7 9" id="KW-0414">Isoprene biosynthesis</keyword>
<feature type="binding site" evidence="9">
    <location>
        <position position="15"/>
    </location>
    <ligand>
        <name>NADPH</name>
        <dbReference type="ChEBI" id="CHEBI:57783"/>
    </ligand>
</feature>
<dbReference type="GO" id="GO:0070402">
    <property type="term" value="F:NADPH binding"/>
    <property type="evidence" value="ECO:0007669"/>
    <property type="project" value="InterPro"/>
</dbReference>
<dbReference type="NCBIfam" id="TIGR00243">
    <property type="entry name" value="Dxr"/>
    <property type="match status" value="1"/>
</dbReference>
<feature type="binding site" evidence="9">
    <location>
        <position position="126"/>
    </location>
    <ligand>
        <name>NADPH</name>
        <dbReference type="ChEBI" id="CHEBI:57783"/>
    </ligand>
</feature>
<feature type="binding site" evidence="9">
    <location>
        <position position="152"/>
    </location>
    <ligand>
        <name>Mn(2+)</name>
        <dbReference type="ChEBI" id="CHEBI:29035"/>
    </ligand>
</feature>
<dbReference type="SUPFAM" id="SSF69055">
    <property type="entry name" value="1-deoxy-D-xylulose-5-phosphate reductoisomerase, C-terminal domain"/>
    <property type="match status" value="1"/>
</dbReference>
<dbReference type="AlphaFoldDB" id="A0A4U0N9W2"/>
<dbReference type="SUPFAM" id="SSF51735">
    <property type="entry name" value="NAD(P)-binding Rossmann-fold domains"/>
    <property type="match status" value="1"/>
</dbReference>
<evidence type="ECO:0000256" key="8">
    <source>
        <dbReference type="ARBA" id="ARBA00048543"/>
    </source>
</evidence>
<dbReference type="Proteomes" id="UP000306808">
    <property type="component" value="Unassembled WGS sequence"/>
</dbReference>
<evidence type="ECO:0000256" key="2">
    <source>
        <dbReference type="ARBA" id="ARBA00006825"/>
    </source>
</evidence>
<comment type="pathway">
    <text evidence="1 9">Isoprenoid biosynthesis; isopentenyl diphosphate biosynthesis via DXP pathway; isopentenyl diphosphate from 1-deoxy-D-xylulose 5-phosphate: step 1/6.</text>
</comment>
<evidence type="ECO:0000256" key="6">
    <source>
        <dbReference type="ARBA" id="ARBA00023211"/>
    </source>
</evidence>
<dbReference type="PIRSF" id="PIRSF006205">
    <property type="entry name" value="Dxp_reductismrs"/>
    <property type="match status" value="1"/>
</dbReference>
<keyword evidence="3 9" id="KW-0479">Metal-binding</keyword>
<gene>
    <name evidence="9" type="primary">dxr</name>
    <name evidence="13" type="ORF">FAZ15_21615</name>
</gene>
<evidence type="ECO:0000313" key="14">
    <source>
        <dbReference type="Proteomes" id="UP000306808"/>
    </source>
</evidence>
<feature type="binding site" evidence="9">
    <location>
        <position position="205"/>
    </location>
    <ligand>
        <name>NADPH</name>
        <dbReference type="ChEBI" id="CHEBI:57783"/>
    </ligand>
</feature>
<comment type="function">
    <text evidence="9">Catalyzes the NADPH-dependent rearrangement and reduction of 1-deoxy-D-xylulose-5-phosphate (DXP) to 2-C-methyl-D-erythritol 4-phosphate (MEP).</text>
</comment>
<feature type="binding site" evidence="9">
    <location>
        <position position="152"/>
    </location>
    <ligand>
        <name>1-deoxy-D-xylulose 5-phosphate</name>
        <dbReference type="ChEBI" id="CHEBI:57792"/>
    </ligand>
</feature>
<feature type="binding site" evidence="9">
    <location>
        <position position="221"/>
    </location>
    <ligand>
        <name>Mn(2+)</name>
        <dbReference type="ChEBI" id="CHEBI:29035"/>
    </ligand>
</feature>
<dbReference type="InterPro" id="IPR026877">
    <property type="entry name" value="DXPR_C"/>
</dbReference>
<reference evidence="13 14" key="1">
    <citation type="submission" date="2019-04" db="EMBL/GenBank/DDBJ databases">
        <title>Sphingobacterium olei sp. nov., isolated from oil-contaminated soil.</title>
        <authorList>
            <person name="Liu B."/>
        </authorList>
    </citation>
    <scope>NUCLEOTIDE SEQUENCE [LARGE SCALE GENOMIC DNA]</scope>
    <source>
        <strain evidence="13 14">HAL-9</strain>
    </source>
</reference>
<protein>
    <recommendedName>
        <fullName evidence="9">1-deoxy-D-xylulose 5-phosphate reductoisomerase</fullName>
        <shortName evidence="9">DXP reductoisomerase</shortName>
        <ecNumber evidence="9">1.1.1.267</ecNumber>
    </recommendedName>
    <alternativeName>
        <fullName evidence="9">1-deoxyxylulose-5-phosphate reductoisomerase</fullName>
    </alternativeName>
    <alternativeName>
        <fullName evidence="9">2-C-methyl-D-erythritol 4-phosphate synthase</fullName>
    </alternativeName>
</protein>
<dbReference type="FunFam" id="3.40.50.720:FF:000045">
    <property type="entry name" value="1-deoxy-D-xylulose 5-phosphate reductoisomerase"/>
    <property type="match status" value="1"/>
</dbReference>
<evidence type="ECO:0000256" key="1">
    <source>
        <dbReference type="ARBA" id="ARBA00005094"/>
    </source>
</evidence>
<feature type="binding site" evidence="9">
    <location>
        <position position="218"/>
    </location>
    <ligand>
        <name>1-deoxy-D-xylulose 5-phosphate</name>
        <dbReference type="ChEBI" id="CHEBI:57792"/>
    </ligand>
</feature>
<comment type="caution">
    <text evidence="9">Lacks conserved residue(s) required for the propagation of feature annotation.</text>
</comment>
<feature type="binding site" evidence="9">
    <location>
        <position position="151"/>
    </location>
    <ligand>
        <name>1-deoxy-D-xylulose 5-phosphate</name>
        <dbReference type="ChEBI" id="CHEBI:57792"/>
    </ligand>
</feature>
<feature type="binding site" evidence="9">
    <location>
        <position position="14"/>
    </location>
    <ligand>
        <name>NADPH</name>
        <dbReference type="ChEBI" id="CHEBI:57783"/>
    </ligand>
</feature>
<feature type="binding site" evidence="9">
    <location>
        <position position="13"/>
    </location>
    <ligand>
        <name>NADPH</name>
        <dbReference type="ChEBI" id="CHEBI:57783"/>
    </ligand>
</feature>
<sequence>MNKKRIAILGSTGSIGTQALDVVRAFPDRFNVTVLTASNNAEQLIQQALEFKPKIVVIVNESHYLYVKTSLQGLPIEVFCGSEALEAAVELEEIDVVLNAVVGSAGLHPTVNAIRHGKDIALANKETLVVAGELVIDLVKKYGVKLLPVDSEHSAIFQCLTGEELNPIEKIYLTASGGPFRGKDRSFLENVTCEQALKHPNWSMGAKITIDSASLMNKGLEVIEAKWLFDLETDKIDVIVHPQSIIHSIVQFQDGSMKAQMGLPDMKLPIQYALTYPVRFSNSFPRFDFMNHGSLTFEKPDLDTFRNLKMAYQALREGGNRACVLNAANEVVVDAFLKNEISFLGMSDVIEETLCQVKNSTTLHIDDYIAYDSESRIVARDLILKSKK</sequence>
<dbReference type="PANTHER" id="PTHR30525">
    <property type="entry name" value="1-DEOXY-D-XYLULOSE 5-PHOSPHATE REDUCTOISOMERASE"/>
    <property type="match status" value="1"/>
</dbReference>
<feature type="binding site" evidence="9">
    <location>
        <position position="124"/>
    </location>
    <ligand>
        <name>NADPH</name>
        <dbReference type="ChEBI" id="CHEBI:57783"/>
    </ligand>
</feature>
<feature type="binding site" evidence="9">
    <location>
        <position position="150"/>
    </location>
    <ligand>
        <name>Mn(2+)</name>
        <dbReference type="ChEBI" id="CHEBI:29035"/>
    </ligand>
</feature>
<dbReference type="GO" id="GO:0030145">
    <property type="term" value="F:manganese ion binding"/>
    <property type="evidence" value="ECO:0007669"/>
    <property type="project" value="TreeGrafter"/>
</dbReference>
<keyword evidence="13" id="KW-0413">Isomerase</keyword>
<feature type="binding site" evidence="9">
    <location>
        <position position="217"/>
    </location>
    <ligand>
        <name>1-deoxy-D-xylulose 5-phosphate</name>
        <dbReference type="ChEBI" id="CHEBI:57792"/>
    </ligand>
</feature>
<dbReference type="EMBL" id="SUME01000013">
    <property type="protein sequence ID" value="TJZ50620.1"/>
    <property type="molecule type" value="Genomic_DNA"/>
</dbReference>
<dbReference type="SUPFAM" id="SSF55347">
    <property type="entry name" value="Glyceraldehyde-3-phosphate dehydrogenase-like, C-terminal domain"/>
    <property type="match status" value="1"/>
</dbReference>